<dbReference type="SMART" id="SM00320">
    <property type="entry name" value="WD40"/>
    <property type="match status" value="4"/>
</dbReference>
<dbReference type="Proteomes" id="UP000091967">
    <property type="component" value="Unassembled WGS sequence"/>
</dbReference>
<dbReference type="PROSITE" id="PS50294">
    <property type="entry name" value="WD_REPEATS_REGION"/>
    <property type="match status" value="3"/>
</dbReference>
<dbReference type="PROSITE" id="PS50082">
    <property type="entry name" value="WD_REPEATS_2"/>
    <property type="match status" value="3"/>
</dbReference>
<dbReference type="EMBL" id="LYXU01000162">
    <property type="protein sequence ID" value="OBS15318.1"/>
    <property type="molecule type" value="Genomic_DNA"/>
</dbReference>
<dbReference type="STRING" id="36050.A0A1B8A4B8"/>
<evidence type="ECO:0000256" key="7">
    <source>
        <dbReference type="PROSITE-ProRule" id="PRU00221"/>
    </source>
</evidence>
<comment type="similarity">
    <text evidence="4">Belongs to the WD repeat MDV1/CAF4 family.</text>
</comment>
<sequence length="738" mass="81940">MAEALGVASGVIAVVDMSAKVVNWCVRYAQDVSHAKEDKTRLVEEVTRLNLASVNARNLLDGPGGSKLKASHALLLATDKSRPQLQRIESQLAAGTGQGKGRLEALRWPFKSKDVQVAIQDIRQCTEAIYSALEIDQTLVFLLQLTMDLTNDNSASPPDLLDEQTRASDPTRVQRGCSTVQRLTQLAVPLFIFAATVCHFIDDRNRNSPRVQLRKVLDYGSKGHVSQLDRTYGPVLDSLIADVSEDGKEEIIKDFKMIVGSIVMLANPLSVSALSQLLEVDPEAVDNRLDTLHSVLSVPPRRKEPVRLLQLSFLDYPITKESEFRVDKRHAHQTLAKHCLRVMWGGLRENICGLSFPGMRRSTVDSSELEEHIPAQVQYACMYWVYHQMEGDPGLNDSEKVYDFLTTHFLHWLEAMSLLGRVKECLDSLRSLARWLENREDSSLLAFVADAVRFVQLNFSVIAEAPLQVYCCLAFAPSKSIARKIFENAIPKWRATATGSTRWCSQGHSQIVHSLVFSHDSKKIASGSETVRIWDTETGECKQVLQGHSDEVNSVVFSHDSKKIAAASKNMTVRIWDAKMGACERVLEGHDDYSHSLVVSHDSKKVASGSSDETVRIWDAETGECKQVLQGQDDEVDSVVFSHDSKKVVSSSSDKKIRIWDVETGRCKNGFSLDRYAGVLSFTPDERGIVTNRGTFALPDGSQASAEFATAWRCSKAAILTCIDDTWVVVVGKDQCGK</sequence>
<dbReference type="PANTHER" id="PTHR22847">
    <property type="entry name" value="WD40 REPEAT PROTEIN"/>
    <property type="match status" value="1"/>
</dbReference>
<dbReference type="PROSITE" id="PS00678">
    <property type="entry name" value="WD_REPEATS_1"/>
    <property type="match status" value="2"/>
</dbReference>
<protein>
    <recommendedName>
        <fullName evidence="5">Mitochondrial division protein 1</fullName>
    </recommendedName>
</protein>
<dbReference type="InterPro" id="IPR015943">
    <property type="entry name" value="WD40/YVTN_repeat-like_dom_sf"/>
</dbReference>
<gene>
    <name evidence="8" type="ORF">FPOA_13824</name>
</gene>
<keyword evidence="1 7" id="KW-0853">WD repeat</keyword>
<name>A0A1B8A4B8_FUSPO</name>
<dbReference type="AlphaFoldDB" id="A0A1B8A4B8"/>
<dbReference type="InterPro" id="IPR020472">
    <property type="entry name" value="WD40_PAC1"/>
</dbReference>
<dbReference type="GO" id="GO:0005634">
    <property type="term" value="C:nucleus"/>
    <property type="evidence" value="ECO:0007669"/>
    <property type="project" value="TreeGrafter"/>
</dbReference>
<evidence type="ECO:0000313" key="9">
    <source>
        <dbReference type="Proteomes" id="UP000091967"/>
    </source>
</evidence>
<dbReference type="Gene3D" id="2.130.10.10">
    <property type="entry name" value="YVTN repeat-like/Quinoprotein amine dehydrogenase"/>
    <property type="match status" value="1"/>
</dbReference>
<dbReference type="GO" id="GO:1990234">
    <property type="term" value="C:transferase complex"/>
    <property type="evidence" value="ECO:0007669"/>
    <property type="project" value="UniProtKB-ARBA"/>
</dbReference>
<evidence type="ECO:0000256" key="5">
    <source>
        <dbReference type="ARBA" id="ARBA00039789"/>
    </source>
</evidence>
<dbReference type="SUPFAM" id="SSF50978">
    <property type="entry name" value="WD40 repeat-like"/>
    <property type="match status" value="1"/>
</dbReference>
<proteinExistence type="inferred from homology"/>
<dbReference type="InterPro" id="IPR019775">
    <property type="entry name" value="WD40_repeat_CS"/>
</dbReference>
<feature type="repeat" description="WD" evidence="7">
    <location>
        <begin position="587"/>
        <end position="628"/>
    </location>
</feature>
<comment type="function">
    <text evidence="6">Involved in mitochondrial fission. Acts as an adapter protein required to form mitochondrial fission complexes. Formation of these complexes is required to promote constriction and fission of the mitochondrial compartment at a late step in mitochondrial division.</text>
</comment>
<evidence type="ECO:0000256" key="4">
    <source>
        <dbReference type="ARBA" id="ARBA00038415"/>
    </source>
</evidence>
<dbReference type="PANTHER" id="PTHR22847:SF637">
    <property type="entry name" value="WD REPEAT DOMAIN 5B"/>
    <property type="match status" value="1"/>
</dbReference>
<keyword evidence="2" id="KW-0677">Repeat</keyword>
<dbReference type="CDD" id="cd00200">
    <property type="entry name" value="WD40"/>
    <property type="match status" value="1"/>
</dbReference>
<dbReference type="PRINTS" id="PR00320">
    <property type="entry name" value="GPROTEINBRPT"/>
</dbReference>
<comment type="caution">
    <text evidence="8">The sequence shown here is derived from an EMBL/GenBank/DDBJ whole genome shotgun (WGS) entry which is preliminary data.</text>
</comment>
<keyword evidence="9" id="KW-1185">Reference proteome</keyword>
<dbReference type="InterPro" id="IPR036322">
    <property type="entry name" value="WD40_repeat_dom_sf"/>
</dbReference>
<organism evidence="8 9">
    <name type="scientific">Fusarium poae</name>
    <dbReference type="NCBI Taxonomy" id="36050"/>
    <lineage>
        <taxon>Eukaryota</taxon>
        <taxon>Fungi</taxon>
        <taxon>Dikarya</taxon>
        <taxon>Ascomycota</taxon>
        <taxon>Pezizomycotina</taxon>
        <taxon>Sordariomycetes</taxon>
        <taxon>Hypocreomycetidae</taxon>
        <taxon>Hypocreales</taxon>
        <taxon>Nectriaceae</taxon>
        <taxon>Fusarium</taxon>
    </lineage>
</organism>
<feature type="repeat" description="WD" evidence="7">
    <location>
        <begin position="545"/>
        <end position="586"/>
    </location>
</feature>
<reference evidence="8 9" key="1">
    <citation type="submission" date="2016-06" db="EMBL/GenBank/DDBJ databases">
        <title>Living apart together: crosstalk between the core and supernumerary genomes in a fungal plant pathogen.</title>
        <authorList>
            <person name="Vanheule A."/>
            <person name="Audenaert K."/>
            <person name="Warris S."/>
            <person name="Van De Geest H."/>
            <person name="Schijlen E."/>
            <person name="Hofte M."/>
            <person name="De Saeger S."/>
            <person name="Haesaert G."/>
            <person name="Waalwijk C."/>
            <person name="Van Der Lee T."/>
        </authorList>
    </citation>
    <scope>NUCLEOTIDE SEQUENCE [LARGE SCALE GENOMIC DNA]</scope>
    <source>
        <strain evidence="8 9">2516</strain>
    </source>
</reference>
<dbReference type="Pfam" id="PF00400">
    <property type="entry name" value="WD40"/>
    <property type="match status" value="4"/>
</dbReference>
<evidence type="ECO:0000256" key="6">
    <source>
        <dbReference type="ARBA" id="ARBA00043913"/>
    </source>
</evidence>
<evidence type="ECO:0000313" key="8">
    <source>
        <dbReference type="EMBL" id="OBS15318.1"/>
    </source>
</evidence>
<dbReference type="InterPro" id="IPR001680">
    <property type="entry name" value="WD40_rpt"/>
</dbReference>
<evidence type="ECO:0000256" key="3">
    <source>
        <dbReference type="ARBA" id="ARBA00023054"/>
    </source>
</evidence>
<keyword evidence="3" id="KW-0175">Coiled coil</keyword>
<evidence type="ECO:0000256" key="1">
    <source>
        <dbReference type="ARBA" id="ARBA00022574"/>
    </source>
</evidence>
<evidence type="ECO:0000256" key="2">
    <source>
        <dbReference type="ARBA" id="ARBA00022737"/>
    </source>
</evidence>
<feature type="repeat" description="WD" evidence="7">
    <location>
        <begin position="629"/>
        <end position="670"/>
    </location>
</feature>
<accession>A0A1B8A4B8</accession>